<dbReference type="PANTHER" id="PTHR43081:SF19">
    <property type="entry name" value="PH-SENSITIVE ADENYLATE CYCLASE RV1264"/>
    <property type="match status" value="1"/>
</dbReference>
<dbReference type="EMBL" id="UINC01011967">
    <property type="protein sequence ID" value="SVA52508.1"/>
    <property type="molecule type" value="Genomic_DNA"/>
</dbReference>
<protein>
    <recommendedName>
        <fullName evidence="2">Guanylate cyclase domain-containing protein</fullName>
    </recommendedName>
</protein>
<dbReference type="Gene3D" id="3.40.50.10070">
    <property type="entry name" value="TolB, N-terminal domain"/>
    <property type="match status" value="1"/>
</dbReference>
<feature type="domain" description="Guanylate cyclase" evidence="2">
    <location>
        <begin position="12"/>
        <end position="126"/>
    </location>
</feature>
<feature type="non-terminal residue" evidence="3">
    <location>
        <position position="459"/>
    </location>
</feature>
<evidence type="ECO:0000313" key="3">
    <source>
        <dbReference type="EMBL" id="SVA52508.1"/>
    </source>
</evidence>
<dbReference type="CDD" id="cd07302">
    <property type="entry name" value="CHD"/>
    <property type="match status" value="1"/>
</dbReference>
<keyword evidence="1" id="KW-0472">Membrane</keyword>
<dbReference type="PROSITE" id="PS50125">
    <property type="entry name" value="GUANYLATE_CYCLASE_2"/>
    <property type="match status" value="1"/>
</dbReference>
<dbReference type="GO" id="GO:0035556">
    <property type="term" value="P:intracellular signal transduction"/>
    <property type="evidence" value="ECO:0007669"/>
    <property type="project" value="InterPro"/>
</dbReference>
<dbReference type="InterPro" id="IPR029787">
    <property type="entry name" value="Nucleotide_cyclase"/>
</dbReference>
<reference evidence="3" key="1">
    <citation type="submission" date="2018-05" db="EMBL/GenBank/DDBJ databases">
        <authorList>
            <person name="Lanie J.A."/>
            <person name="Ng W.-L."/>
            <person name="Kazmierczak K.M."/>
            <person name="Andrzejewski T.M."/>
            <person name="Davidsen T.M."/>
            <person name="Wayne K.J."/>
            <person name="Tettelin H."/>
            <person name="Glass J.I."/>
            <person name="Rusch D."/>
            <person name="Podicherti R."/>
            <person name="Tsui H.-C.T."/>
            <person name="Winkler M.E."/>
        </authorList>
    </citation>
    <scope>NUCLEOTIDE SEQUENCE</scope>
</reference>
<organism evidence="3">
    <name type="scientific">marine metagenome</name>
    <dbReference type="NCBI Taxonomy" id="408172"/>
    <lineage>
        <taxon>unclassified sequences</taxon>
        <taxon>metagenomes</taxon>
        <taxon>ecological metagenomes</taxon>
    </lineage>
</organism>
<keyword evidence="1" id="KW-1133">Transmembrane helix</keyword>
<dbReference type="SMART" id="SM00044">
    <property type="entry name" value="CYCc"/>
    <property type="match status" value="1"/>
</dbReference>
<keyword evidence="1" id="KW-0812">Transmembrane</keyword>
<dbReference type="Gene3D" id="3.30.70.1230">
    <property type="entry name" value="Nucleotide cyclase"/>
    <property type="match status" value="1"/>
</dbReference>
<dbReference type="SUPFAM" id="SSF55073">
    <property type="entry name" value="Nucleotide cyclase"/>
    <property type="match status" value="1"/>
</dbReference>
<proteinExistence type="predicted"/>
<sequence>MSESKSERKVAVIFATDVVGYSTMMEKNEDQTLKNLKSCRNIIEGLIKEYHGRIFNTAGDSVLAEFQSAVEAVICASEFQKTIKERNNSVGEEEQMQFRVGINFGDVVIEGENLYGEGVNVAARLEALAQPGGICLSRNVHEIVNKKTDFEFHDLGEQKVKNTVLHAIDVLIDPSHKRIIQPKSSSRMPFYAGIITVLLIGLGSIFYFNIKSQNSEIKEEIILDSEKLSLLIVPFENQSGNNDNHYISSGISSHIATTLSKIDKLFVLDKSTAEFLRTKNVTNTQLKEKYGIQFMLEGTIQVVETKTRINVLLTDLKKNEVIWSEIFDYRDQDIFEVQDSLSNSILENIIPGVLSLTVGDTHSKRKFLPEVHINRLKGRVAFDSFTVEGYYEYERLLNLNRELEPNNIYLDMDEAWFYMLRIWLGLSENIETDANEAHRLTLNVVKKDPEYASASNLAA</sequence>
<dbReference type="InterPro" id="IPR050697">
    <property type="entry name" value="Adenylyl/Guanylyl_Cyclase_3/4"/>
</dbReference>
<name>A0A381WK51_9ZZZZ</name>
<accession>A0A381WK51</accession>
<evidence type="ECO:0000256" key="1">
    <source>
        <dbReference type="SAM" id="Phobius"/>
    </source>
</evidence>
<dbReference type="InterPro" id="IPR001054">
    <property type="entry name" value="A/G_cyclase"/>
</dbReference>
<dbReference type="Pfam" id="PF00211">
    <property type="entry name" value="Guanylate_cyc"/>
    <property type="match status" value="1"/>
</dbReference>
<dbReference type="AlphaFoldDB" id="A0A381WK51"/>
<dbReference type="PANTHER" id="PTHR43081">
    <property type="entry name" value="ADENYLATE CYCLASE, TERMINAL-DIFFERENTIATION SPECIFIC-RELATED"/>
    <property type="match status" value="1"/>
</dbReference>
<gene>
    <name evidence="3" type="ORF">METZ01_LOCUS105362</name>
</gene>
<evidence type="ECO:0000259" key="2">
    <source>
        <dbReference type="PROSITE" id="PS50125"/>
    </source>
</evidence>
<feature type="transmembrane region" description="Helical" evidence="1">
    <location>
        <begin position="188"/>
        <end position="208"/>
    </location>
</feature>
<dbReference type="GO" id="GO:0006171">
    <property type="term" value="P:cAMP biosynthetic process"/>
    <property type="evidence" value="ECO:0007669"/>
    <property type="project" value="TreeGrafter"/>
</dbReference>